<proteinExistence type="predicted"/>
<feature type="domain" description="WYL" evidence="3">
    <location>
        <begin position="139"/>
        <end position="206"/>
    </location>
</feature>
<dbReference type="InterPro" id="IPR051534">
    <property type="entry name" value="CBASS_pafABC_assoc_protein"/>
</dbReference>
<dbReference type="eggNOG" id="COG2378">
    <property type="taxonomic scope" value="Bacteria"/>
</dbReference>
<dbReference type="KEGG" id="pla:Plav_0108"/>
<dbReference type="InterPro" id="IPR013196">
    <property type="entry name" value="HTH_11"/>
</dbReference>
<evidence type="ECO:0000313" key="5">
    <source>
        <dbReference type="Proteomes" id="UP000006377"/>
    </source>
</evidence>
<dbReference type="Gene3D" id="1.10.10.10">
    <property type="entry name" value="Winged helix-like DNA-binding domain superfamily/Winged helix DNA-binding domain"/>
    <property type="match status" value="1"/>
</dbReference>
<name>A7HP98_PARL1</name>
<gene>
    <name evidence="4" type="ordered locus">Plav_0108</name>
</gene>
<reference evidence="4 5" key="1">
    <citation type="journal article" date="2011" name="Stand. Genomic Sci.">
        <title>Complete genome sequence of Parvibaculum lavamentivorans type strain (DS-1(T)).</title>
        <authorList>
            <person name="Schleheck D."/>
            <person name="Weiss M."/>
            <person name="Pitluck S."/>
            <person name="Bruce D."/>
            <person name="Land M.L."/>
            <person name="Han S."/>
            <person name="Saunders E."/>
            <person name="Tapia R."/>
            <person name="Detter C."/>
            <person name="Brettin T."/>
            <person name="Han J."/>
            <person name="Woyke T."/>
            <person name="Goodwin L."/>
            <person name="Pennacchio L."/>
            <person name="Nolan M."/>
            <person name="Cook A.M."/>
            <person name="Kjelleberg S."/>
            <person name="Thomas T."/>
        </authorList>
    </citation>
    <scope>NUCLEOTIDE SEQUENCE [LARGE SCALE GENOMIC DNA]</scope>
    <source>
        <strain evidence="5">DS-1 / DSM 13023 / NCIMB 13966</strain>
    </source>
</reference>
<dbReference type="InterPro" id="IPR036390">
    <property type="entry name" value="WH_DNA-bd_sf"/>
</dbReference>
<dbReference type="EMBL" id="CP000774">
    <property type="protein sequence ID" value="ABS61731.1"/>
    <property type="molecule type" value="Genomic_DNA"/>
</dbReference>
<dbReference type="InterPro" id="IPR026881">
    <property type="entry name" value="WYL_dom"/>
</dbReference>
<dbReference type="OrthoDB" id="9807255at2"/>
<dbReference type="InterPro" id="IPR036388">
    <property type="entry name" value="WH-like_DNA-bd_sf"/>
</dbReference>
<dbReference type="PROSITE" id="PS52050">
    <property type="entry name" value="WYL"/>
    <property type="match status" value="1"/>
</dbReference>
<dbReference type="PANTHER" id="PTHR34580">
    <property type="match status" value="1"/>
</dbReference>
<evidence type="ECO:0000313" key="4">
    <source>
        <dbReference type="EMBL" id="ABS61731.1"/>
    </source>
</evidence>
<protein>
    <submittedName>
        <fullName evidence="4">Helix-turn-helix type 11 domain protein</fullName>
    </submittedName>
</protein>
<sequence>MRRADRLFDIIEFLRRNKRVVTAQELAEKLEVSVRTIYRDVADLQASRVPIEGEAGLGYVLRSGYELPPLMFTEDEIEALVFGARMVRAWGDAAFTHAADAAVAKIRAVLPERLERIAAATHVTVAPGRTNQKDGYSRHLSPVRRAIRERRKLSIDYEALSGEKSRRVLRPLGLAFFGPFWILAAWCEKREDFRTFRIERIGALKVTDDIFRDEKGKTMEDFVSRPSEASYSGLPQPHAD</sequence>
<feature type="domain" description="Helix-turn-helix type 11" evidence="2">
    <location>
        <begin position="6"/>
        <end position="59"/>
    </location>
</feature>
<evidence type="ECO:0000259" key="2">
    <source>
        <dbReference type="Pfam" id="PF08279"/>
    </source>
</evidence>
<dbReference type="HOGENOM" id="CLU_041141_7_1_5"/>
<accession>A7HP98</accession>
<dbReference type="RefSeq" id="WP_011995022.1">
    <property type="nucleotide sequence ID" value="NC_009719.1"/>
</dbReference>
<keyword evidence="5" id="KW-1185">Reference proteome</keyword>
<dbReference type="SUPFAM" id="SSF46785">
    <property type="entry name" value="Winged helix' DNA-binding domain"/>
    <property type="match status" value="1"/>
</dbReference>
<dbReference type="Pfam" id="PF08279">
    <property type="entry name" value="HTH_11"/>
    <property type="match status" value="1"/>
</dbReference>
<dbReference type="AlphaFoldDB" id="A7HP98"/>
<dbReference type="Pfam" id="PF13280">
    <property type="entry name" value="WYL"/>
    <property type="match status" value="1"/>
</dbReference>
<dbReference type="PANTHER" id="PTHR34580:SF3">
    <property type="entry name" value="PROTEIN PAFB"/>
    <property type="match status" value="1"/>
</dbReference>
<organism evidence="4 5">
    <name type="scientific">Parvibaculum lavamentivorans (strain DS-1 / DSM 13023 / NCIMB 13966)</name>
    <dbReference type="NCBI Taxonomy" id="402881"/>
    <lineage>
        <taxon>Bacteria</taxon>
        <taxon>Pseudomonadati</taxon>
        <taxon>Pseudomonadota</taxon>
        <taxon>Alphaproteobacteria</taxon>
        <taxon>Hyphomicrobiales</taxon>
        <taxon>Parvibaculaceae</taxon>
        <taxon>Parvibaculum</taxon>
    </lineage>
</organism>
<evidence type="ECO:0000256" key="1">
    <source>
        <dbReference type="SAM" id="MobiDB-lite"/>
    </source>
</evidence>
<evidence type="ECO:0000259" key="3">
    <source>
        <dbReference type="Pfam" id="PF13280"/>
    </source>
</evidence>
<dbReference type="STRING" id="402881.Plav_0108"/>
<feature type="region of interest" description="Disordered" evidence="1">
    <location>
        <begin position="219"/>
        <end position="240"/>
    </location>
</feature>
<dbReference type="Proteomes" id="UP000006377">
    <property type="component" value="Chromosome"/>
</dbReference>